<proteinExistence type="predicted"/>
<sequence length="53" mass="5913">MGEYAVSRDPRLEAKVHALEDEADRETDYSRAKALIEEAGNLRRQAAKAEPGQ</sequence>
<dbReference type="AlphaFoldDB" id="A0A4D4KIK9"/>
<name>A0A4D4KIK9_9ACTN</name>
<keyword evidence="2" id="KW-1185">Reference proteome</keyword>
<evidence type="ECO:0000313" key="1">
    <source>
        <dbReference type="EMBL" id="GDY48755.1"/>
    </source>
</evidence>
<evidence type="ECO:0000313" key="2">
    <source>
        <dbReference type="Proteomes" id="UP000299290"/>
    </source>
</evidence>
<reference evidence="1 2" key="1">
    <citation type="journal article" date="2020" name="Int. J. Syst. Evol. Microbiol.">
        <title>Reclassification of Streptomyces castelarensis and Streptomyces sporoclivatus as later heterotypic synonyms of Streptomyces antimycoticus.</title>
        <authorList>
            <person name="Komaki H."/>
            <person name="Tamura T."/>
        </authorList>
    </citation>
    <scope>NUCLEOTIDE SEQUENCE [LARGE SCALE GENOMIC DNA]</scope>
    <source>
        <strain evidence="1 2">NBRC 12839</strain>
    </source>
</reference>
<organism evidence="1 2">
    <name type="scientific">Streptomyces antimycoticus</name>
    <dbReference type="NCBI Taxonomy" id="68175"/>
    <lineage>
        <taxon>Bacteria</taxon>
        <taxon>Bacillati</taxon>
        <taxon>Actinomycetota</taxon>
        <taxon>Actinomycetes</taxon>
        <taxon>Kitasatosporales</taxon>
        <taxon>Streptomycetaceae</taxon>
        <taxon>Streptomyces</taxon>
        <taxon>Streptomyces violaceusniger group</taxon>
    </lineage>
</organism>
<dbReference type="EMBL" id="BJHV01000001">
    <property type="protein sequence ID" value="GDY48755.1"/>
    <property type="molecule type" value="Genomic_DNA"/>
</dbReference>
<dbReference type="RefSeq" id="WP_308696790.1">
    <property type="nucleotide sequence ID" value="NZ_BJHV01000001.1"/>
</dbReference>
<comment type="caution">
    <text evidence="1">The sequence shown here is derived from an EMBL/GenBank/DDBJ whole genome shotgun (WGS) entry which is preliminary data.</text>
</comment>
<gene>
    <name evidence="1" type="ORF">SANT12839_096370</name>
</gene>
<dbReference type="Proteomes" id="UP000299290">
    <property type="component" value="Unassembled WGS sequence"/>
</dbReference>
<accession>A0A4D4KIK9</accession>
<protein>
    <submittedName>
        <fullName evidence="1">Uncharacterized protein</fullName>
    </submittedName>
</protein>